<protein>
    <recommendedName>
        <fullName evidence="1">Agenet domain-containing protein</fullName>
    </recommendedName>
</protein>
<comment type="caution">
    <text evidence="2">The sequence shown here is derived from an EMBL/GenBank/DDBJ whole genome shotgun (WGS) entry which is preliminary data.</text>
</comment>
<feature type="domain" description="Agenet" evidence="1">
    <location>
        <begin position="71"/>
        <end position="127"/>
    </location>
</feature>
<dbReference type="InterPro" id="IPR008395">
    <property type="entry name" value="Agenet-like_dom"/>
</dbReference>
<dbReference type="InterPro" id="IPR014002">
    <property type="entry name" value="Agenet_dom_plant"/>
</dbReference>
<feature type="domain" description="Agenet" evidence="1">
    <location>
        <begin position="2"/>
        <end position="68"/>
    </location>
</feature>
<dbReference type="SMART" id="SM00743">
    <property type="entry name" value="Agenet"/>
    <property type="match status" value="2"/>
</dbReference>
<keyword evidence="3" id="KW-1185">Reference proteome</keyword>
<dbReference type="OrthoDB" id="663550at2759"/>
<sequence>MTRFKKGSKVEVLSKTEVPSGAWRCAEILSGNGHSYDVMYDCPLGATNEGAFNRVSRKAIRPSPPPVEGANDWVLGDLVEVLDNNSWKIAIISKFMGGDCFFVRLLGSPREFIVHRSDLRVRQFWQDNKWIMVGKGYAHCEDGKSKKFPTSRFSEKLNSQVPQKIRKTKLCAGDGPLPVENNCFQESHMVSSRTQKRSHVDALTGANCKLRLVEKDGRRQRLIKGHPSPVLGKGRSWRLVQLASKGPRVLPPFSHCRQRGISASDSLQIRQPTMTSYWKSNQKLLEAAIECPDMWMHERE</sequence>
<accession>A0A9Q0H855</accession>
<evidence type="ECO:0000313" key="2">
    <source>
        <dbReference type="EMBL" id="KAJ4959277.1"/>
    </source>
</evidence>
<dbReference type="Proteomes" id="UP001141806">
    <property type="component" value="Unassembled WGS sequence"/>
</dbReference>
<dbReference type="Pfam" id="PF05641">
    <property type="entry name" value="Agenet"/>
    <property type="match status" value="1"/>
</dbReference>
<evidence type="ECO:0000313" key="3">
    <source>
        <dbReference type="Proteomes" id="UP001141806"/>
    </source>
</evidence>
<proteinExistence type="predicted"/>
<dbReference type="PANTHER" id="PTHR31917">
    <property type="entry name" value="AGENET DOMAIN-CONTAINING PROTEIN-RELATED"/>
    <property type="match status" value="1"/>
</dbReference>
<organism evidence="2 3">
    <name type="scientific">Protea cynaroides</name>
    <dbReference type="NCBI Taxonomy" id="273540"/>
    <lineage>
        <taxon>Eukaryota</taxon>
        <taxon>Viridiplantae</taxon>
        <taxon>Streptophyta</taxon>
        <taxon>Embryophyta</taxon>
        <taxon>Tracheophyta</taxon>
        <taxon>Spermatophyta</taxon>
        <taxon>Magnoliopsida</taxon>
        <taxon>Proteales</taxon>
        <taxon>Proteaceae</taxon>
        <taxon>Protea</taxon>
    </lineage>
</organism>
<name>A0A9Q0H855_9MAGN</name>
<gene>
    <name evidence="2" type="ORF">NE237_026388</name>
</gene>
<reference evidence="2" key="1">
    <citation type="journal article" date="2023" name="Plant J.">
        <title>The genome of the king protea, Protea cynaroides.</title>
        <authorList>
            <person name="Chang J."/>
            <person name="Duong T.A."/>
            <person name="Schoeman C."/>
            <person name="Ma X."/>
            <person name="Roodt D."/>
            <person name="Barker N."/>
            <person name="Li Z."/>
            <person name="Van de Peer Y."/>
            <person name="Mizrachi E."/>
        </authorList>
    </citation>
    <scope>NUCLEOTIDE SEQUENCE</scope>
    <source>
        <tissue evidence="2">Young leaves</tissue>
    </source>
</reference>
<evidence type="ECO:0000259" key="1">
    <source>
        <dbReference type="SMART" id="SM00743"/>
    </source>
</evidence>
<dbReference type="AlphaFoldDB" id="A0A9Q0H855"/>
<dbReference type="CDD" id="cd20406">
    <property type="entry name" value="Tudor_Agenet_AtDUF_rpt2_4"/>
    <property type="match status" value="1"/>
</dbReference>
<dbReference type="PANTHER" id="PTHR31917:SF5">
    <property type="entry name" value="OS02G0204500 PROTEIN"/>
    <property type="match status" value="1"/>
</dbReference>
<dbReference type="EMBL" id="JAMYWD010000010">
    <property type="protein sequence ID" value="KAJ4959277.1"/>
    <property type="molecule type" value="Genomic_DNA"/>
</dbReference>